<keyword evidence="1" id="KW-0732">Signal</keyword>
<feature type="domain" description="Peptidase C-terminal archaeal/bacterial" evidence="4">
    <location>
        <begin position="504"/>
        <end position="578"/>
    </location>
</feature>
<dbReference type="InterPro" id="IPR028994">
    <property type="entry name" value="Integrin_alpha_N"/>
</dbReference>
<dbReference type="InterPro" id="IPR007280">
    <property type="entry name" value="Peptidase_C_arc/bac"/>
</dbReference>
<reference evidence="5 6" key="1">
    <citation type="submission" date="2019-02" db="EMBL/GenBank/DDBJ databases">
        <title>Deep-cultivation of Planctomycetes and their phenomic and genomic characterization uncovers novel biology.</title>
        <authorList>
            <person name="Wiegand S."/>
            <person name="Jogler M."/>
            <person name="Boedeker C."/>
            <person name="Pinto D."/>
            <person name="Vollmers J."/>
            <person name="Rivas-Marin E."/>
            <person name="Kohn T."/>
            <person name="Peeters S.H."/>
            <person name="Heuer A."/>
            <person name="Rast P."/>
            <person name="Oberbeckmann S."/>
            <person name="Bunk B."/>
            <person name="Jeske O."/>
            <person name="Meyerdierks A."/>
            <person name="Storesund J.E."/>
            <person name="Kallscheuer N."/>
            <person name="Luecker S."/>
            <person name="Lage O.M."/>
            <person name="Pohl T."/>
            <person name="Merkel B.J."/>
            <person name="Hornburger P."/>
            <person name="Mueller R.-W."/>
            <person name="Bruemmer F."/>
            <person name="Labrenz M."/>
            <person name="Spormann A.M."/>
            <person name="Op Den Camp H."/>
            <person name="Overmann J."/>
            <person name="Amann R."/>
            <person name="Jetten M.S.M."/>
            <person name="Mascher T."/>
            <person name="Medema M.H."/>
            <person name="Devos D.P."/>
            <person name="Kaster A.-K."/>
            <person name="Ovreas L."/>
            <person name="Rohde M."/>
            <person name="Galperin M.Y."/>
            <person name="Jogler C."/>
        </authorList>
    </citation>
    <scope>NUCLEOTIDE SEQUENCE [LARGE SCALE GENOMIC DNA]</scope>
    <source>
        <strain evidence="5 6">Pla22</strain>
    </source>
</reference>
<proteinExistence type="predicted"/>
<keyword evidence="6" id="KW-1185">Reference proteome</keyword>
<dbReference type="PANTHER" id="PTHR36220:SF1">
    <property type="entry name" value="GAMMA TUBULIN COMPLEX COMPONENT C-TERMINAL DOMAIN-CONTAINING PROTEIN"/>
    <property type="match status" value="1"/>
</dbReference>
<evidence type="ECO:0000259" key="4">
    <source>
        <dbReference type="Pfam" id="PF04151"/>
    </source>
</evidence>
<evidence type="ECO:0000256" key="1">
    <source>
        <dbReference type="ARBA" id="ARBA00022729"/>
    </source>
</evidence>
<dbReference type="RefSeq" id="WP_165440631.1">
    <property type="nucleotide sequence ID" value="NZ_SJPI01000001.1"/>
</dbReference>
<dbReference type="EMBL" id="SJPI01000001">
    <property type="protein sequence ID" value="TWT55029.1"/>
    <property type="molecule type" value="Genomic_DNA"/>
</dbReference>
<dbReference type="NCBIfam" id="TIGR04534">
    <property type="entry name" value="ELWxxDGT_rpt"/>
    <property type="match status" value="3"/>
</dbReference>
<dbReference type="Gene3D" id="2.60.120.380">
    <property type="match status" value="1"/>
</dbReference>
<dbReference type="PANTHER" id="PTHR36220">
    <property type="entry name" value="UNNAMED PRODUCT"/>
    <property type="match status" value="1"/>
</dbReference>
<dbReference type="SUPFAM" id="SSF50965">
    <property type="entry name" value="Galactose oxidase, central domain"/>
    <property type="match status" value="1"/>
</dbReference>
<evidence type="ECO:0000313" key="6">
    <source>
        <dbReference type="Proteomes" id="UP000316598"/>
    </source>
</evidence>
<name>A0A5C5WXN6_9BACT</name>
<keyword evidence="2" id="KW-0677">Repeat</keyword>
<sequence length="1200" mass="126081">MSKASHRRGPEGKRVQRSQKRCALRIELLEQRQLLAVDFEMVDIRTGSGSSSPLNFTTASNTVFFSADDGIRGDELWATDGTTAGTRLVRNISAGAKSSVPNQLTNVGGTIFFDALGEYELWKSDGTSAGTSYVDGTWREGNCLYAVYCDLYSASPNGFTNSGGTLFFNMNPDFDGYSLYKSEAPHTDIEFVKQINSFDGAYGAKPFGFTDVDGTLFFSAPNDTFGTELWKSDGTEAGTFMLADLDSGSGSGFPTRLTNVDGTLYFRGSNGVQGQELWKSDGTASGTILIRNIRPGPGSSNPDRLTNVDGTLYFTANDATHGNELWKSDGTNVGTTLVSDIMPGSADADPASLTEVDGNVFFSALDGTGGRKVFFSDGTALGTNALSVPSGMAAPIDPVDLTNVDGVLYFRAQSIAAGPVELWRVDASSMTIERLQLGMANSPDVGSIHPFAQSLLFAGETSTLGEELYFASESDDDDEIDEAIPLAPGTVTGELETLLGGDTDVDMYAFSAAAGQTLGIDVDHLSGNLDSLLRVFDEAGNQLAVSDNDVGSGAEFSSLEAYVSFFAPSSGTFYAAVTRSGNSKFDAGDGTKDSTTSPALDDAYELILQSEGFVSFLAVDDAATTTENQPITISVLDNDLPDGGVVLAGHMDATNGVVTDNGNGTLTYTPDTGFTVTDSFDYSVALASLELTSPSTTGGDRLGYSIDIDGDYAVVGAYLDDPNGITNAGSAVLFEKTTTGDWQQLALLTGDPQAQTHFGWSVAIDGNTAVVGAHRDKDNGFFAGAAYVFDFDAGGVTSTTKLIGSDTISRDLFGRSVDVSGDTVVVGASTADPVGDFSGAVYVFNRDEGGIGHWGQVKKLTGSTQGAGDRFGHSVSIDNSTLAVGAFRHDGIGADSGSVYIFERNRFGADNWGELKSIEAPDAAAGDRFGFSVSVQGSTVAVGAPHDDEGGLNQLGSVYVLSQNEGGSNNWGQVAKLLANDGAAGDRLGFSVAFDANHIVTGSPQADAGGSSSGRAYLFENVGGTWTQTRVLVNDEVTAADQYGISVGLSSDVAVIGSWLDNRPSNNSGGAYVYDLRVDTATVTVTVGSGAAEQSANQAKKRQTLSIRLPESAYFDAAKTEGIQERQAKSLSAMSMNWEPLKIAAPRSSFSIHDQVFASEIDEAVESDSIERDLECYLDDLVTTGFAQGLLSYRLARQRT</sequence>
<keyword evidence="3" id="KW-0325">Glycoprotein</keyword>
<evidence type="ECO:0000256" key="2">
    <source>
        <dbReference type="ARBA" id="ARBA00022737"/>
    </source>
</evidence>
<dbReference type="InterPro" id="IPR013517">
    <property type="entry name" value="FG-GAP"/>
</dbReference>
<protein>
    <recommendedName>
        <fullName evidence="4">Peptidase C-terminal archaeal/bacterial domain-containing protein</fullName>
    </recommendedName>
</protein>
<evidence type="ECO:0000313" key="5">
    <source>
        <dbReference type="EMBL" id="TWT55029.1"/>
    </source>
</evidence>
<dbReference type="InterPro" id="IPR030916">
    <property type="entry name" value="ELWxxDGT_rpt"/>
</dbReference>
<dbReference type="Pfam" id="PF17963">
    <property type="entry name" value="Big_9"/>
    <property type="match status" value="1"/>
</dbReference>
<dbReference type="Pfam" id="PF14312">
    <property type="entry name" value="FG-GAP_2"/>
    <property type="match status" value="7"/>
</dbReference>
<gene>
    <name evidence="5" type="ORF">Pla22_26830</name>
</gene>
<dbReference type="SMART" id="SM00191">
    <property type="entry name" value="Int_alpha"/>
    <property type="match status" value="6"/>
</dbReference>
<accession>A0A5C5WXN6</accession>
<dbReference type="PROSITE" id="PS51470">
    <property type="entry name" value="FG_GAP"/>
    <property type="match status" value="2"/>
</dbReference>
<comment type="caution">
    <text evidence="5">The sequence shown here is derived from an EMBL/GenBank/DDBJ whole genome shotgun (WGS) entry which is preliminary data.</text>
</comment>
<dbReference type="AlphaFoldDB" id="A0A5C5WXN6"/>
<dbReference type="SUPFAM" id="SSF69318">
    <property type="entry name" value="Integrin alpha N-terminal domain"/>
    <property type="match status" value="1"/>
</dbReference>
<evidence type="ECO:0000256" key="3">
    <source>
        <dbReference type="ARBA" id="ARBA00023180"/>
    </source>
</evidence>
<dbReference type="InterPro" id="IPR011043">
    <property type="entry name" value="Gal_Oxase/kelch_b-propeller"/>
</dbReference>
<dbReference type="InterPro" id="IPR013519">
    <property type="entry name" value="Int_alpha_beta-p"/>
</dbReference>
<dbReference type="Pfam" id="PF04151">
    <property type="entry name" value="PPC"/>
    <property type="match status" value="1"/>
</dbReference>
<organism evidence="5 6">
    <name type="scientific">Rubripirellula amarantea</name>
    <dbReference type="NCBI Taxonomy" id="2527999"/>
    <lineage>
        <taxon>Bacteria</taxon>
        <taxon>Pseudomonadati</taxon>
        <taxon>Planctomycetota</taxon>
        <taxon>Planctomycetia</taxon>
        <taxon>Pirellulales</taxon>
        <taxon>Pirellulaceae</taxon>
        <taxon>Rubripirellula</taxon>
    </lineage>
</organism>
<dbReference type="Proteomes" id="UP000316598">
    <property type="component" value="Unassembled WGS sequence"/>
</dbReference>
<dbReference type="Gene3D" id="2.130.10.130">
    <property type="entry name" value="Integrin alpha, N-terminal"/>
    <property type="match status" value="2"/>
</dbReference>